<feature type="coiled-coil region" evidence="1">
    <location>
        <begin position="66"/>
        <end position="93"/>
    </location>
</feature>
<accession>A0AA42TTR0</accession>
<sequence length="155" mass="17549">MDANRLTHIYGITSLIVGALGIFVGFRVGADWKEIALFASGWITAILISFHLKSSMRFHGQSSDKVSEANGIVKDLMARCQELETQKISLGDKFEFEKESLNKDFNYQLDMHLQKIEQLKSLVEHRTQTLDFLVAAKISNFAIARKEDDTEKVNP</sequence>
<dbReference type="Proteomes" id="UP001161065">
    <property type="component" value="Unassembled WGS sequence"/>
</dbReference>
<comment type="caution">
    <text evidence="3">The sequence shown here is derived from an EMBL/GenBank/DDBJ whole genome shotgun (WGS) entry which is preliminary data.</text>
</comment>
<keyword evidence="2" id="KW-0472">Membrane</keyword>
<evidence type="ECO:0000256" key="1">
    <source>
        <dbReference type="SAM" id="Coils"/>
    </source>
</evidence>
<evidence type="ECO:0000256" key="2">
    <source>
        <dbReference type="SAM" id="Phobius"/>
    </source>
</evidence>
<dbReference type="EMBL" id="JAOCEK010000002">
    <property type="protein sequence ID" value="MDH1333513.1"/>
    <property type="molecule type" value="Genomic_DNA"/>
</dbReference>
<keyword evidence="2" id="KW-0812">Transmembrane</keyword>
<keyword evidence="2" id="KW-1133">Transmembrane helix</keyword>
<evidence type="ECO:0000313" key="4">
    <source>
        <dbReference type="Proteomes" id="UP001161065"/>
    </source>
</evidence>
<dbReference type="AlphaFoldDB" id="A0AA42TTR0"/>
<feature type="transmembrane region" description="Helical" evidence="2">
    <location>
        <begin position="35"/>
        <end position="52"/>
    </location>
</feature>
<dbReference type="RefSeq" id="WP_280007237.1">
    <property type="nucleotide sequence ID" value="NZ_JAOCEK010000002.1"/>
</dbReference>
<organism evidence="3 4">
    <name type="scientific">Comamonas thiooxydans</name>
    <dbReference type="NCBI Taxonomy" id="363952"/>
    <lineage>
        <taxon>Bacteria</taxon>
        <taxon>Pseudomonadati</taxon>
        <taxon>Pseudomonadota</taxon>
        <taxon>Betaproteobacteria</taxon>
        <taxon>Burkholderiales</taxon>
        <taxon>Comamonadaceae</taxon>
        <taxon>Comamonas</taxon>
    </lineage>
</organism>
<feature type="transmembrane region" description="Helical" evidence="2">
    <location>
        <begin position="9"/>
        <end position="29"/>
    </location>
</feature>
<protein>
    <submittedName>
        <fullName evidence="3">Uncharacterized protein</fullName>
    </submittedName>
</protein>
<proteinExistence type="predicted"/>
<keyword evidence="1" id="KW-0175">Coiled coil</keyword>
<gene>
    <name evidence="3" type="ORF">N5D63_05045</name>
</gene>
<evidence type="ECO:0000313" key="3">
    <source>
        <dbReference type="EMBL" id="MDH1333513.1"/>
    </source>
</evidence>
<reference evidence="3" key="1">
    <citation type="submission" date="2022-09" db="EMBL/GenBank/DDBJ databases">
        <title>Intensive care unit water sources are persistently colonized with multi-drug resistant bacteria and are the site of extensive horizontal gene transfer of antibiotic resistance genes.</title>
        <authorList>
            <person name="Diorio-Toth L."/>
        </authorList>
    </citation>
    <scope>NUCLEOTIDE SEQUENCE</scope>
    <source>
        <strain evidence="3">GD03832</strain>
    </source>
</reference>
<name>A0AA42TTR0_9BURK</name>